<dbReference type="eggNOG" id="KOG1515">
    <property type="taxonomic scope" value="Eukaryota"/>
</dbReference>
<dbReference type="Pfam" id="PF07859">
    <property type="entry name" value="Abhydrolase_3"/>
    <property type="match status" value="1"/>
</dbReference>
<accession>U4LFZ0</accession>
<organism evidence="3 4">
    <name type="scientific">Pyronema omphalodes (strain CBS 100304)</name>
    <name type="common">Pyronema confluens</name>
    <dbReference type="NCBI Taxonomy" id="1076935"/>
    <lineage>
        <taxon>Eukaryota</taxon>
        <taxon>Fungi</taxon>
        <taxon>Dikarya</taxon>
        <taxon>Ascomycota</taxon>
        <taxon>Pezizomycotina</taxon>
        <taxon>Pezizomycetes</taxon>
        <taxon>Pezizales</taxon>
        <taxon>Pyronemataceae</taxon>
        <taxon>Pyronema</taxon>
    </lineage>
</organism>
<protein>
    <submittedName>
        <fullName evidence="3">Similar to AB hydrolase superfamily protein C4A8.06c acc. no. O14158</fullName>
    </submittedName>
</protein>
<dbReference type="PANTHER" id="PTHR48081:SF25">
    <property type="entry name" value="PUTATIVE (AFU_ORTHOLOGUE AFUA_3G11560)-RELATED"/>
    <property type="match status" value="1"/>
</dbReference>
<proteinExistence type="predicted"/>
<dbReference type="SUPFAM" id="SSF53474">
    <property type="entry name" value="alpha/beta-Hydrolases"/>
    <property type="match status" value="1"/>
</dbReference>
<dbReference type="PANTHER" id="PTHR48081">
    <property type="entry name" value="AB HYDROLASE SUPERFAMILY PROTEIN C4A8.06C"/>
    <property type="match status" value="1"/>
</dbReference>
<dbReference type="STRING" id="1076935.U4LFZ0"/>
<dbReference type="InterPro" id="IPR029058">
    <property type="entry name" value="AB_hydrolase_fold"/>
</dbReference>
<dbReference type="OMA" id="RQMMFKA"/>
<dbReference type="InterPro" id="IPR013094">
    <property type="entry name" value="AB_hydrolase_3"/>
</dbReference>
<name>U4LFZ0_PYROM</name>
<dbReference type="Proteomes" id="UP000018144">
    <property type="component" value="Unassembled WGS sequence"/>
</dbReference>
<evidence type="ECO:0000313" key="3">
    <source>
        <dbReference type="EMBL" id="CCX30808.1"/>
    </source>
</evidence>
<dbReference type="GO" id="GO:0016787">
    <property type="term" value="F:hydrolase activity"/>
    <property type="evidence" value="ECO:0007669"/>
    <property type="project" value="UniProtKB-KW"/>
</dbReference>
<feature type="domain" description="Alpha/beta hydrolase fold-3" evidence="2">
    <location>
        <begin position="178"/>
        <end position="426"/>
    </location>
</feature>
<dbReference type="Gene3D" id="3.40.50.1820">
    <property type="entry name" value="alpha/beta hydrolase"/>
    <property type="match status" value="1"/>
</dbReference>
<gene>
    <name evidence="3" type="ORF">PCON_09409</name>
</gene>
<dbReference type="OrthoDB" id="5354320at2759"/>
<reference evidence="3 4" key="1">
    <citation type="journal article" date="2013" name="PLoS Genet.">
        <title>The genome and development-dependent transcriptomes of Pyronema confluens: a window into fungal evolution.</title>
        <authorList>
            <person name="Traeger S."/>
            <person name="Altegoer F."/>
            <person name="Freitag M."/>
            <person name="Gabaldon T."/>
            <person name="Kempken F."/>
            <person name="Kumar A."/>
            <person name="Marcet-Houben M."/>
            <person name="Poggeler S."/>
            <person name="Stajich J.E."/>
            <person name="Nowrousian M."/>
        </authorList>
    </citation>
    <scope>NUCLEOTIDE SEQUENCE [LARGE SCALE GENOMIC DNA]</scope>
    <source>
        <strain evidence="4">CBS 100304</strain>
        <tissue evidence="3">Vegetative mycelium</tissue>
    </source>
</reference>
<sequence>MTTATADHDTPPTERKKSALQRRAALLRMLLPHVPHLMLRSTSHLLSLSPQSSYWDLKTTVIIEFLRSYLQQPSTRPPQTVEKIQANTTQRVKVAPDTWCLDVDYSAPEGFNGELAVREAIVQLGGEEKAIWKTGVAPLSAEWVAARSVELHGPAPEQEAQQIYNDMMADVKQKETVVLYLHGGAYTMLDPSSHRSVVINICRTASCRAFVPRYRLAPQTPFPGAIIDALISYLYLLDPPANACHTAVKPEHIVFAGDSAGGGLSLALTQLLLQLRRTNTTISWNGKDILVPLPAGVALLSSWCEVARCFGTLGDFPEGSEDVCGIFDYLPSPQSAARAVHLPSPIWNPELMRERGQTQMYCPDALMTNPLASPLLAESWEGAPPVWMSIGDECLRDSNYYLAWRFREQGVKCRLERYIAMPHVFQGVVQHAEASKMAWERMGGFVGAMTRGETKEEGYWGAVSIHPRSLEEEGMEIEGLKVKGMELGDVKKMVERGVERYREIAESCRGETREVGEGVKAAVGMSKI</sequence>
<dbReference type="EMBL" id="HF935497">
    <property type="protein sequence ID" value="CCX30808.1"/>
    <property type="molecule type" value="Genomic_DNA"/>
</dbReference>
<dbReference type="InterPro" id="IPR050300">
    <property type="entry name" value="GDXG_lipolytic_enzyme"/>
</dbReference>
<keyword evidence="4" id="KW-1185">Reference proteome</keyword>
<dbReference type="AlphaFoldDB" id="U4LFZ0"/>
<evidence type="ECO:0000256" key="1">
    <source>
        <dbReference type="ARBA" id="ARBA00022801"/>
    </source>
</evidence>
<keyword evidence="1 3" id="KW-0378">Hydrolase</keyword>
<evidence type="ECO:0000313" key="4">
    <source>
        <dbReference type="Proteomes" id="UP000018144"/>
    </source>
</evidence>
<evidence type="ECO:0000259" key="2">
    <source>
        <dbReference type="Pfam" id="PF07859"/>
    </source>
</evidence>